<evidence type="ECO:0000313" key="1">
    <source>
        <dbReference type="EMBL" id="CAF1050467.1"/>
    </source>
</evidence>
<dbReference type="EMBL" id="CAJOBH010081830">
    <property type="protein sequence ID" value="CAF4520876.1"/>
    <property type="molecule type" value="Genomic_DNA"/>
</dbReference>
<dbReference type="EMBL" id="CAJNOV010001149">
    <property type="protein sequence ID" value="CAF1050467.1"/>
    <property type="molecule type" value="Genomic_DNA"/>
</dbReference>
<name>A0A814KJQ9_9BILA</name>
<dbReference type="Proteomes" id="UP000681967">
    <property type="component" value="Unassembled WGS sequence"/>
</dbReference>
<dbReference type="PANTHER" id="PTHR33332">
    <property type="entry name" value="REVERSE TRANSCRIPTASE DOMAIN-CONTAINING PROTEIN"/>
    <property type="match status" value="1"/>
</dbReference>
<evidence type="ECO:0000313" key="3">
    <source>
        <dbReference type="Proteomes" id="UP000663855"/>
    </source>
</evidence>
<sequence>MNGIPPYTEHGLFADDTALWTSSHQLTNLNDRLRQSINEFEKWCKAWKLKLQPINTELVHFSIHPRKKYKNPVQVKVENITIQPATSTRYLGMIMDNRLSWRTHLKQVETRIAAWLSLLRFLNRAGIEPNHNIMINLYKSLVRTVIIFGYPVLLSADNKIWDRIQIIQNKALRVALDLPHYTFVDYIHRIANIPRIKDYAINLLERASSSASSNNEMIYHRSLQGILQASRTQQQLQT</sequence>
<accession>A0A814KJQ9</accession>
<dbReference type="Proteomes" id="UP000663855">
    <property type="component" value="Unassembled WGS sequence"/>
</dbReference>
<organism evidence="1 3">
    <name type="scientific">Rotaria magnacalcarata</name>
    <dbReference type="NCBI Taxonomy" id="392030"/>
    <lineage>
        <taxon>Eukaryota</taxon>
        <taxon>Metazoa</taxon>
        <taxon>Spiralia</taxon>
        <taxon>Gnathifera</taxon>
        <taxon>Rotifera</taxon>
        <taxon>Eurotatoria</taxon>
        <taxon>Bdelloidea</taxon>
        <taxon>Philodinida</taxon>
        <taxon>Philodinidae</taxon>
        <taxon>Rotaria</taxon>
    </lineage>
</organism>
<evidence type="ECO:0008006" key="4">
    <source>
        <dbReference type="Google" id="ProtNLM"/>
    </source>
</evidence>
<protein>
    <recommendedName>
        <fullName evidence="4">RNA-directed DNA polymerase from mobile element jockey</fullName>
    </recommendedName>
</protein>
<gene>
    <name evidence="2" type="ORF">BYL167_LOCUS36903</name>
    <name evidence="1" type="ORF">CJN711_LOCUS4720</name>
</gene>
<dbReference type="AlphaFoldDB" id="A0A814KJQ9"/>
<comment type="caution">
    <text evidence="1">The sequence shown here is derived from an EMBL/GenBank/DDBJ whole genome shotgun (WGS) entry which is preliminary data.</text>
</comment>
<reference evidence="1" key="1">
    <citation type="submission" date="2021-02" db="EMBL/GenBank/DDBJ databases">
        <authorList>
            <person name="Nowell W R."/>
        </authorList>
    </citation>
    <scope>NUCLEOTIDE SEQUENCE</scope>
</reference>
<proteinExistence type="predicted"/>
<evidence type="ECO:0000313" key="2">
    <source>
        <dbReference type="EMBL" id="CAF4520876.1"/>
    </source>
</evidence>